<reference evidence="2 3" key="1">
    <citation type="submission" date="2019-03" db="EMBL/GenBank/DDBJ databases">
        <title>Genomic Encyclopedia of Type Strains, Phase IV (KMG-IV): sequencing the most valuable type-strain genomes for metagenomic binning, comparative biology and taxonomic classification.</title>
        <authorList>
            <person name="Goeker M."/>
        </authorList>
    </citation>
    <scope>NUCLEOTIDE SEQUENCE [LARGE SCALE GENOMIC DNA]</scope>
    <source>
        <strain evidence="2 3">DSM 100433</strain>
    </source>
</reference>
<dbReference type="InterPro" id="IPR026353">
    <property type="entry name" value="Hypoxan-DNA_Glyclase"/>
</dbReference>
<evidence type="ECO:0000259" key="1">
    <source>
        <dbReference type="Pfam" id="PF03167"/>
    </source>
</evidence>
<proteinExistence type="predicted"/>
<dbReference type="AlphaFoldDB" id="A0A9X8UL70"/>
<dbReference type="InterPro" id="IPR036895">
    <property type="entry name" value="Uracil-DNA_glycosylase-like_sf"/>
</dbReference>
<dbReference type="CDD" id="cd10032">
    <property type="entry name" value="UDG-F6_HDG"/>
    <property type="match status" value="1"/>
</dbReference>
<accession>A0A9X8UL70</accession>
<dbReference type="RefSeq" id="WP_132083882.1">
    <property type="nucleotide sequence ID" value="NZ_SLUK01000002.1"/>
</dbReference>
<name>A0A9X8UL70_9FIRM</name>
<organism evidence="2 3">
    <name type="scientific">Harryflintia acetispora</name>
    <dbReference type="NCBI Taxonomy" id="1849041"/>
    <lineage>
        <taxon>Bacteria</taxon>
        <taxon>Bacillati</taxon>
        <taxon>Bacillota</taxon>
        <taxon>Clostridia</taxon>
        <taxon>Eubacteriales</taxon>
        <taxon>Oscillospiraceae</taxon>
        <taxon>Harryflintia</taxon>
    </lineage>
</organism>
<dbReference type="EMBL" id="SLUK01000002">
    <property type="protein sequence ID" value="TCL44416.1"/>
    <property type="molecule type" value="Genomic_DNA"/>
</dbReference>
<dbReference type="Pfam" id="PF03167">
    <property type="entry name" value="UDG"/>
    <property type="match status" value="1"/>
</dbReference>
<sequence length="164" mass="18676">METILHPIEPVYDARSRILMLGSFPSPKSREYGFYYGHPQNRFWKVLSRILEEEPPRSNEEKCRLLLRHHIALWDVLHSCKIKGAADESIADPVPNDMGRILGAADILAVFTTGGAATRLFRRLCTPVCGIESIPLPSTSPANCRHYDLERLVEAYRVILEYLK</sequence>
<comment type="caution">
    <text evidence="2">The sequence shown here is derived from an EMBL/GenBank/DDBJ whole genome shotgun (WGS) entry which is preliminary data.</text>
</comment>
<evidence type="ECO:0000313" key="2">
    <source>
        <dbReference type="EMBL" id="TCL44416.1"/>
    </source>
</evidence>
<keyword evidence="3" id="KW-1185">Reference proteome</keyword>
<protein>
    <submittedName>
        <fullName evidence="2">G/U mismatch-specific uracil-DNA glycosylase</fullName>
    </submittedName>
</protein>
<feature type="domain" description="Uracil-DNA glycosylase-like" evidence="1">
    <location>
        <begin position="11"/>
        <end position="148"/>
    </location>
</feature>
<dbReference type="Proteomes" id="UP000294682">
    <property type="component" value="Unassembled WGS sequence"/>
</dbReference>
<dbReference type="Gene3D" id="3.40.470.10">
    <property type="entry name" value="Uracil-DNA glycosylase-like domain"/>
    <property type="match status" value="1"/>
</dbReference>
<dbReference type="SUPFAM" id="SSF52141">
    <property type="entry name" value="Uracil-DNA glycosylase-like"/>
    <property type="match status" value="1"/>
</dbReference>
<dbReference type="InterPro" id="IPR005122">
    <property type="entry name" value="Uracil-DNA_glycosylase-like"/>
</dbReference>
<gene>
    <name evidence="2" type="ORF">EDD78_10229</name>
</gene>
<evidence type="ECO:0000313" key="3">
    <source>
        <dbReference type="Proteomes" id="UP000294682"/>
    </source>
</evidence>
<dbReference type="NCBIfam" id="TIGR04274">
    <property type="entry name" value="hypoxanDNAglyco"/>
    <property type="match status" value="1"/>
</dbReference>